<keyword evidence="4" id="KW-0808">Transferase</keyword>
<dbReference type="OrthoDB" id="8068875at2759"/>
<organism evidence="8 9">
    <name type="scientific">Halteria grandinella</name>
    <dbReference type="NCBI Taxonomy" id="5974"/>
    <lineage>
        <taxon>Eukaryota</taxon>
        <taxon>Sar</taxon>
        <taxon>Alveolata</taxon>
        <taxon>Ciliophora</taxon>
        <taxon>Intramacronucleata</taxon>
        <taxon>Spirotrichea</taxon>
        <taxon>Stichotrichia</taxon>
        <taxon>Sporadotrichida</taxon>
        <taxon>Halteriidae</taxon>
        <taxon>Halteria</taxon>
    </lineage>
</organism>
<dbReference type="GO" id="GO:0005737">
    <property type="term" value="C:cytoplasm"/>
    <property type="evidence" value="ECO:0007669"/>
    <property type="project" value="TreeGrafter"/>
</dbReference>
<comment type="caution">
    <text evidence="6">Lacks conserved residue(s) required for the propagation of feature annotation.</text>
</comment>
<dbReference type="EMBL" id="RRYP01017473">
    <property type="protein sequence ID" value="TNV74103.1"/>
    <property type="molecule type" value="Genomic_DNA"/>
</dbReference>
<keyword evidence="5 6" id="KW-0833">Ubl conjugation pathway</keyword>
<evidence type="ECO:0000256" key="2">
    <source>
        <dbReference type="ARBA" id="ARBA00004906"/>
    </source>
</evidence>
<gene>
    <name evidence="8" type="ORF">FGO68_gene10807</name>
</gene>
<dbReference type="PANTHER" id="PTHR11254">
    <property type="entry name" value="HECT DOMAIN UBIQUITIN-PROTEIN LIGASE"/>
    <property type="match status" value="1"/>
</dbReference>
<evidence type="ECO:0000313" key="8">
    <source>
        <dbReference type="EMBL" id="TNV74103.1"/>
    </source>
</evidence>
<protein>
    <recommendedName>
        <fullName evidence="3">HECT-type E3 ubiquitin transferase</fullName>
        <ecNumber evidence="3">2.3.2.26</ecNumber>
    </recommendedName>
</protein>
<dbReference type="InterPro" id="IPR000569">
    <property type="entry name" value="HECT_dom"/>
</dbReference>
<dbReference type="Pfam" id="PF00632">
    <property type="entry name" value="HECT"/>
    <property type="match status" value="1"/>
</dbReference>
<feature type="domain" description="HECT" evidence="7">
    <location>
        <begin position="143"/>
        <end position="262"/>
    </location>
</feature>
<dbReference type="AlphaFoldDB" id="A0A8J8SXP3"/>
<dbReference type="PROSITE" id="PS50237">
    <property type="entry name" value="HECT"/>
    <property type="match status" value="1"/>
</dbReference>
<reference evidence="8" key="1">
    <citation type="submission" date="2019-06" db="EMBL/GenBank/DDBJ databases">
        <authorList>
            <person name="Zheng W."/>
        </authorList>
    </citation>
    <scope>NUCLEOTIDE SEQUENCE</scope>
    <source>
        <strain evidence="8">QDHG01</strain>
    </source>
</reference>
<comment type="catalytic activity">
    <reaction evidence="1">
        <text>S-ubiquitinyl-[E2 ubiquitin-conjugating enzyme]-L-cysteine + [acceptor protein]-L-lysine = [E2 ubiquitin-conjugating enzyme]-L-cysteine + N(6)-ubiquitinyl-[acceptor protein]-L-lysine.</text>
        <dbReference type="EC" id="2.3.2.26"/>
    </reaction>
</comment>
<accession>A0A8J8SXP3</accession>
<sequence length="362" mass="42848">MPTMLIIICFSHYQLCSMTYYKQFNEHLDYCLMSSQQNANRLDDYRGIKYWEKVQNEQGFQWVLKEYNPTLQINEQVFNILITTEYFLRTFRIKIGLVQGQIRKAQNTVASINFTKCQNGCTTISVSQNHLIETSVDGIIKMKSRLLHGELKIKFQEDLKVQDAGGLLREWSTSILQKLVDLGYLKKTDTQELTYRFNPIVQGHSIDKRSLFSFLGIIVGKCLFERIPLSSYFDRTIIKHMIKQQIILDDIKYFDEEVNRSVYSSYFIHGNSYQTMIQSSQIQTFNWNIVEKQSIQKKMVIQSKLLMKIFKNTLIYGMNNKYQVYNFILNNVLILIYKIFSLDFIKSFQNSYQKYSRLKNLK</sequence>
<dbReference type="Gene3D" id="3.90.1750.10">
    <property type="entry name" value="Hect, E3 ligase catalytic domains"/>
    <property type="match status" value="1"/>
</dbReference>
<dbReference type="InterPro" id="IPR035983">
    <property type="entry name" value="Hect_E3_ubiquitin_ligase"/>
</dbReference>
<evidence type="ECO:0000256" key="3">
    <source>
        <dbReference type="ARBA" id="ARBA00012485"/>
    </source>
</evidence>
<keyword evidence="9" id="KW-1185">Reference proteome</keyword>
<evidence type="ECO:0000256" key="4">
    <source>
        <dbReference type="ARBA" id="ARBA00022679"/>
    </source>
</evidence>
<comment type="caution">
    <text evidence="8">The sequence shown here is derived from an EMBL/GenBank/DDBJ whole genome shotgun (WGS) entry which is preliminary data.</text>
</comment>
<dbReference type="Proteomes" id="UP000785679">
    <property type="component" value="Unassembled WGS sequence"/>
</dbReference>
<evidence type="ECO:0000256" key="1">
    <source>
        <dbReference type="ARBA" id="ARBA00000885"/>
    </source>
</evidence>
<proteinExistence type="predicted"/>
<dbReference type="GO" id="GO:0006511">
    <property type="term" value="P:ubiquitin-dependent protein catabolic process"/>
    <property type="evidence" value="ECO:0007669"/>
    <property type="project" value="TreeGrafter"/>
</dbReference>
<dbReference type="GO" id="GO:0061630">
    <property type="term" value="F:ubiquitin protein ligase activity"/>
    <property type="evidence" value="ECO:0007669"/>
    <property type="project" value="UniProtKB-EC"/>
</dbReference>
<dbReference type="EC" id="2.3.2.26" evidence="3"/>
<evidence type="ECO:0000256" key="6">
    <source>
        <dbReference type="PROSITE-ProRule" id="PRU00104"/>
    </source>
</evidence>
<evidence type="ECO:0000256" key="5">
    <source>
        <dbReference type="ARBA" id="ARBA00022786"/>
    </source>
</evidence>
<evidence type="ECO:0000259" key="7">
    <source>
        <dbReference type="PROSITE" id="PS50237"/>
    </source>
</evidence>
<name>A0A8J8SXP3_HALGN</name>
<evidence type="ECO:0000313" key="9">
    <source>
        <dbReference type="Proteomes" id="UP000785679"/>
    </source>
</evidence>
<dbReference type="InterPro" id="IPR050409">
    <property type="entry name" value="E3_ubiq-protein_ligase"/>
</dbReference>
<dbReference type="GO" id="GO:0016567">
    <property type="term" value="P:protein ubiquitination"/>
    <property type="evidence" value="ECO:0007669"/>
    <property type="project" value="TreeGrafter"/>
</dbReference>
<dbReference type="PANTHER" id="PTHR11254:SF440">
    <property type="entry name" value="E3 UBIQUITIN-PROTEIN LIGASE NEDD-4"/>
    <property type="match status" value="1"/>
</dbReference>
<dbReference type="SUPFAM" id="SSF56204">
    <property type="entry name" value="Hect, E3 ligase catalytic domain"/>
    <property type="match status" value="1"/>
</dbReference>
<comment type="pathway">
    <text evidence="2">Protein modification; protein ubiquitination.</text>
</comment>